<evidence type="ECO:0000256" key="3">
    <source>
        <dbReference type="ARBA" id="ARBA00022851"/>
    </source>
</evidence>
<keyword evidence="2" id="KW-0479">Metal-binding</keyword>
<evidence type="ECO:0000256" key="1">
    <source>
        <dbReference type="ARBA" id="ARBA00007283"/>
    </source>
</evidence>
<dbReference type="InParanoid" id="L5KW61"/>
<proteinExistence type="inferred from homology"/>
<dbReference type="InterPro" id="IPR023587">
    <property type="entry name" value="Metalthion_dom_sf_vert"/>
</dbReference>
<dbReference type="InterPro" id="IPR000006">
    <property type="entry name" value="Metalthion_vert"/>
</dbReference>
<reference evidence="6" key="1">
    <citation type="journal article" date="2013" name="Science">
        <title>Comparative analysis of bat genomes provides insight into the evolution of flight and immunity.</title>
        <authorList>
            <person name="Zhang G."/>
            <person name="Cowled C."/>
            <person name="Shi Z."/>
            <person name="Huang Z."/>
            <person name="Bishop-Lilly K.A."/>
            <person name="Fang X."/>
            <person name="Wynne J.W."/>
            <person name="Xiong Z."/>
            <person name="Baker M.L."/>
            <person name="Zhao W."/>
            <person name="Tachedjian M."/>
            <person name="Zhu Y."/>
            <person name="Zhou P."/>
            <person name="Jiang X."/>
            <person name="Ng J."/>
            <person name="Yang L."/>
            <person name="Wu L."/>
            <person name="Xiao J."/>
            <person name="Feng Y."/>
            <person name="Chen Y."/>
            <person name="Sun X."/>
            <person name="Zhang Y."/>
            <person name="Marsh G.A."/>
            <person name="Crameri G."/>
            <person name="Broder C.C."/>
            <person name="Frey K.G."/>
            <person name="Wang L.F."/>
            <person name="Wang J."/>
        </authorList>
    </citation>
    <scope>NUCLEOTIDE SEQUENCE [LARGE SCALE GENOMIC DNA]</scope>
</reference>
<dbReference type="PROSITE" id="PS00203">
    <property type="entry name" value="METALLOTHIONEIN_VRT"/>
    <property type="match status" value="1"/>
</dbReference>
<dbReference type="Gene3D" id="4.10.10.10">
    <property type="entry name" value="Metallothionein Isoform II"/>
    <property type="match status" value="1"/>
</dbReference>
<evidence type="ECO:0000256" key="2">
    <source>
        <dbReference type="ARBA" id="ARBA00022723"/>
    </source>
</evidence>
<dbReference type="EMBL" id="KB030537">
    <property type="protein sequence ID" value="ELK15400.1"/>
    <property type="molecule type" value="Genomic_DNA"/>
</dbReference>
<dbReference type="GO" id="GO:0046872">
    <property type="term" value="F:metal ion binding"/>
    <property type="evidence" value="ECO:0007669"/>
    <property type="project" value="UniProtKB-KW"/>
</dbReference>
<dbReference type="AlphaFoldDB" id="L5KW61"/>
<sequence>MAIPQRTETGTPPPPFRPGPTQSFTTRSLPVASPSLGGSCTCAGSCKCEGCKCTSCKKTARCVLGSTTLSPSPNRRSGSCLRTPATASTRHGSQLLLRHRWLLHLRRLLQMQRLQMHLLQEELLLLLPRGLCQVRSGLHLQRSIGQVQLLCVTSRRACSQM</sequence>
<evidence type="ECO:0000313" key="5">
    <source>
        <dbReference type="EMBL" id="ELK15400.1"/>
    </source>
</evidence>
<dbReference type="InterPro" id="IPR018064">
    <property type="entry name" value="Metalthion_vert_metal_BS"/>
</dbReference>
<protein>
    <recommendedName>
        <fullName evidence="7">Metallothionein</fullName>
    </recommendedName>
</protein>
<organism evidence="5 6">
    <name type="scientific">Pteropus alecto</name>
    <name type="common">Black flying fox</name>
    <dbReference type="NCBI Taxonomy" id="9402"/>
    <lineage>
        <taxon>Eukaryota</taxon>
        <taxon>Metazoa</taxon>
        <taxon>Chordata</taxon>
        <taxon>Craniata</taxon>
        <taxon>Vertebrata</taxon>
        <taxon>Euteleostomi</taxon>
        <taxon>Mammalia</taxon>
        <taxon>Eutheria</taxon>
        <taxon>Laurasiatheria</taxon>
        <taxon>Chiroptera</taxon>
        <taxon>Yinpterochiroptera</taxon>
        <taxon>Pteropodoidea</taxon>
        <taxon>Pteropodidae</taxon>
        <taxon>Pteropodinae</taxon>
        <taxon>Pteropus</taxon>
    </lineage>
</organism>
<gene>
    <name evidence="5" type="ORF">PAL_GLEAN10011060</name>
</gene>
<comment type="similarity">
    <text evidence="1">Belongs to the metallothionein superfamily. Type 1 family.</text>
</comment>
<keyword evidence="6" id="KW-1185">Reference proteome</keyword>
<name>L5KW61_PTEAL</name>
<evidence type="ECO:0000256" key="4">
    <source>
        <dbReference type="SAM" id="MobiDB-lite"/>
    </source>
</evidence>
<dbReference type="Proteomes" id="UP000010552">
    <property type="component" value="Unassembled WGS sequence"/>
</dbReference>
<feature type="compositionally biased region" description="Low complexity" evidence="4">
    <location>
        <begin position="1"/>
        <end position="10"/>
    </location>
</feature>
<evidence type="ECO:0000313" key="6">
    <source>
        <dbReference type="Proteomes" id="UP000010552"/>
    </source>
</evidence>
<feature type="region of interest" description="Disordered" evidence="4">
    <location>
        <begin position="1"/>
        <end position="28"/>
    </location>
</feature>
<feature type="compositionally biased region" description="Polar residues" evidence="4">
    <location>
        <begin position="67"/>
        <end position="77"/>
    </location>
</feature>
<dbReference type="Pfam" id="PF00131">
    <property type="entry name" value="Metallothio"/>
    <property type="match status" value="1"/>
</dbReference>
<evidence type="ECO:0008006" key="7">
    <source>
        <dbReference type="Google" id="ProtNLM"/>
    </source>
</evidence>
<keyword evidence="3" id="KW-0480">Metal-thiolate cluster</keyword>
<accession>L5KW61</accession>
<dbReference type="InterPro" id="IPR017854">
    <property type="entry name" value="Metalthion_dom_sf"/>
</dbReference>
<dbReference type="SUPFAM" id="SSF57868">
    <property type="entry name" value="Metallothionein"/>
    <property type="match status" value="1"/>
</dbReference>
<feature type="region of interest" description="Disordered" evidence="4">
    <location>
        <begin position="67"/>
        <end position="86"/>
    </location>
</feature>